<dbReference type="EMBL" id="QWGB01000005">
    <property type="protein sequence ID" value="RIJ24318.1"/>
    <property type="molecule type" value="Genomic_DNA"/>
</dbReference>
<dbReference type="GO" id="GO:0006313">
    <property type="term" value="P:DNA transposition"/>
    <property type="evidence" value="ECO:0007669"/>
    <property type="project" value="UniProtKB-UniRule"/>
</dbReference>
<dbReference type="GO" id="GO:0007059">
    <property type="term" value="P:chromosome segregation"/>
    <property type="evidence" value="ECO:0007669"/>
    <property type="project" value="UniProtKB-UniRule"/>
</dbReference>
<dbReference type="GO" id="GO:0009037">
    <property type="term" value="F:tyrosine-based site-specific recombinase activity"/>
    <property type="evidence" value="ECO:0007669"/>
    <property type="project" value="UniProtKB-UniRule"/>
</dbReference>
<dbReference type="Pfam" id="PF00589">
    <property type="entry name" value="Phage_integrase"/>
    <property type="match status" value="1"/>
</dbReference>
<dbReference type="CDD" id="cd00798">
    <property type="entry name" value="INT_XerDC_C"/>
    <property type="match status" value="1"/>
</dbReference>
<dbReference type="InterPro" id="IPR004107">
    <property type="entry name" value="Integrase_SAM-like_N"/>
</dbReference>
<evidence type="ECO:0000256" key="2">
    <source>
        <dbReference type="ARBA" id="ARBA00022490"/>
    </source>
</evidence>
<keyword evidence="6 9" id="KW-0238">DNA-binding</keyword>
<dbReference type="InterPro" id="IPR002104">
    <property type="entry name" value="Integrase_catalytic"/>
</dbReference>
<keyword evidence="7 9" id="KW-0233">DNA recombination</keyword>
<dbReference type="Pfam" id="PF02899">
    <property type="entry name" value="Phage_int_SAM_1"/>
    <property type="match status" value="1"/>
</dbReference>
<dbReference type="SUPFAM" id="SSF56349">
    <property type="entry name" value="DNA breaking-rejoining enzymes"/>
    <property type="match status" value="1"/>
</dbReference>
<dbReference type="RefSeq" id="WP_119379508.1">
    <property type="nucleotide sequence ID" value="NZ_QWGB01000005.1"/>
</dbReference>
<dbReference type="Gene3D" id="1.10.443.10">
    <property type="entry name" value="Intergrase catalytic core"/>
    <property type="match status" value="1"/>
</dbReference>
<evidence type="ECO:0000256" key="4">
    <source>
        <dbReference type="ARBA" id="ARBA00022829"/>
    </source>
</evidence>
<feature type="active site" evidence="9">
    <location>
        <position position="140"/>
    </location>
</feature>
<dbReference type="OrthoDB" id="9801717at2"/>
<evidence type="ECO:0000259" key="11">
    <source>
        <dbReference type="PROSITE" id="PS51900"/>
    </source>
</evidence>
<feature type="active site" evidence="9">
    <location>
        <position position="251"/>
    </location>
</feature>
<protein>
    <recommendedName>
        <fullName evidence="9">Tyrosine recombinase XerC</fullName>
    </recommendedName>
</protein>
<comment type="subcellular location">
    <subcellularLocation>
        <location evidence="1 9">Cytoplasm</location>
    </subcellularLocation>
</comment>
<dbReference type="InterPro" id="IPR023009">
    <property type="entry name" value="Tyrosine_recombinase_XerC/XerD"/>
</dbReference>
<dbReference type="PROSITE" id="PS51900">
    <property type="entry name" value="CB"/>
    <property type="match status" value="1"/>
</dbReference>
<comment type="similarity">
    <text evidence="9">Belongs to the 'phage' integrase family. XerC subfamily.</text>
</comment>
<gene>
    <name evidence="9" type="primary">xerC</name>
    <name evidence="12" type="ORF">D1224_08770</name>
</gene>
<evidence type="ECO:0000256" key="1">
    <source>
        <dbReference type="ARBA" id="ARBA00004496"/>
    </source>
</evidence>
<keyword evidence="5 9" id="KW-0229">DNA integration</keyword>
<keyword evidence="3 9" id="KW-0132">Cell division</keyword>
<comment type="caution">
    <text evidence="12">The sequence shown here is derived from an EMBL/GenBank/DDBJ whole genome shotgun (WGS) entry which is preliminary data.</text>
</comment>
<feature type="domain" description="Tyr recombinase" evidence="10">
    <location>
        <begin position="104"/>
        <end position="296"/>
    </location>
</feature>
<evidence type="ECO:0000256" key="6">
    <source>
        <dbReference type="ARBA" id="ARBA00023125"/>
    </source>
</evidence>
<proteinExistence type="inferred from homology"/>
<feature type="active site" description="O-(3'-phospho-DNA)-tyrosine intermediate" evidence="9">
    <location>
        <position position="283"/>
    </location>
</feature>
<evidence type="ECO:0000313" key="13">
    <source>
        <dbReference type="Proteomes" id="UP000265431"/>
    </source>
</evidence>
<evidence type="ECO:0000313" key="12">
    <source>
        <dbReference type="EMBL" id="RIJ24318.1"/>
    </source>
</evidence>
<dbReference type="PROSITE" id="PS51898">
    <property type="entry name" value="TYR_RECOMBINASE"/>
    <property type="match status" value="1"/>
</dbReference>
<comment type="subunit">
    <text evidence="9">Forms a cyclic heterotetrameric complex composed of two molecules of XerC and two molecules of XerD.</text>
</comment>
<accession>A0A399QZK6</accession>
<dbReference type="Gene3D" id="1.10.150.130">
    <property type="match status" value="1"/>
</dbReference>
<dbReference type="Proteomes" id="UP000265431">
    <property type="component" value="Unassembled WGS sequence"/>
</dbReference>
<reference evidence="12 13" key="1">
    <citation type="submission" date="2018-08" db="EMBL/GenBank/DDBJ databases">
        <title>Henriciella mobilis sp. nov., isolated from seawater.</title>
        <authorList>
            <person name="Cheng H."/>
            <person name="Wu Y.-H."/>
            <person name="Xu X.-W."/>
            <person name="Guo L.-L."/>
        </authorList>
    </citation>
    <scope>NUCLEOTIDE SEQUENCE [LARGE SCALE GENOMIC DNA]</scope>
    <source>
        <strain evidence="12 13">CCUG66934</strain>
    </source>
</reference>
<evidence type="ECO:0000256" key="7">
    <source>
        <dbReference type="ARBA" id="ARBA00023172"/>
    </source>
</evidence>
<keyword evidence="13" id="KW-1185">Reference proteome</keyword>
<organism evidence="12 13">
    <name type="scientific">Henriciella barbarensis</name>
    <dbReference type="NCBI Taxonomy" id="86342"/>
    <lineage>
        <taxon>Bacteria</taxon>
        <taxon>Pseudomonadati</taxon>
        <taxon>Pseudomonadota</taxon>
        <taxon>Alphaproteobacteria</taxon>
        <taxon>Hyphomonadales</taxon>
        <taxon>Hyphomonadaceae</taxon>
        <taxon>Henriciella</taxon>
    </lineage>
</organism>
<name>A0A399QZK6_9PROT</name>
<evidence type="ECO:0000256" key="9">
    <source>
        <dbReference type="HAMAP-Rule" id="MF_01808"/>
    </source>
</evidence>
<dbReference type="InterPro" id="IPR010998">
    <property type="entry name" value="Integrase_recombinase_N"/>
</dbReference>
<dbReference type="PANTHER" id="PTHR30349:SF90">
    <property type="entry name" value="TYROSINE RECOMBINASE XERD"/>
    <property type="match status" value="1"/>
</dbReference>
<dbReference type="InterPro" id="IPR050090">
    <property type="entry name" value="Tyrosine_recombinase_XerCD"/>
</dbReference>
<keyword evidence="4 9" id="KW-0159">Chromosome partition</keyword>
<dbReference type="PANTHER" id="PTHR30349">
    <property type="entry name" value="PHAGE INTEGRASE-RELATED"/>
    <property type="match status" value="1"/>
</dbReference>
<evidence type="ECO:0000256" key="3">
    <source>
        <dbReference type="ARBA" id="ARBA00022618"/>
    </source>
</evidence>
<feature type="domain" description="Core-binding (CB)" evidence="11">
    <location>
        <begin position="1"/>
        <end position="83"/>
    </location>
</feature>
<dbReference type="InterPro" id="IPR013762">
    <property type="entry name" value="Integrase-like_cat_sf"/>
</dbReference>
<feature type="active site" evidence="9">
    <location>
        <position position="248"/>
    </location>
</feature>
<dbReference type="GO" id="GO:0005737">
    <property type="term" value="C:cytoplasm"/>
    <property type="evidence" value="ECO:0007669"/>
    <property type="project" value="UniProtKB-SubCell"/>
</dbReference>
<dbReference type="NCBIfam" id="NF001399">
    <property type="entry name" value="PRK00283.1"/>
    <property type="match status" value="1"/>
</dbReference>
<comment type="function">
    <text evidence="9">Site-specific tyrosine recombinase, which acts by catalyzing the cutting and rejoining of the recombining DNA molecules. The XerC-XerD complex is essential to convert dimers of the bacterial chromosome into monomers to permit their segregation at cell division. It also contributes to the segregational stability of plasmids.</text>
</comment>
<evidence type="ECO:0000256" key="8">
    <source>
        <dbReference type="ARBA" id="ARBA00023306"/>
    </source>
</evidence>
<evidence type="ECO:0000259" key="10">
    <source>
        <dbReference type="PROSITE" id="PS51898"/>
    </source>
</evidence>
<dbReference type="InterPro" id="IPR011010">
    <property type="entry name" value="DNA_brk_join_enz"/>
</dbReference>
<feature type="active site" evidence="9">
    <location>
        <position position="274"/>
    </location>
</feature>
<dbReference type="HAMAP" id="MF_01808">
    <property type="entry name" value="Recomb_XerC_XerD"/>
    <property type="match status" value="1"/>
</dbReference>
<evidence type="ECO:0000256" key="5">
    <source>
        <dbReference type="ARBA" id="ARBA00022908"/>
    </source>
</evidence>
<feature type="active site" evidence="9">
    <location>
        <position position="170"/>
    </location>
</feature>
<dbReference type="GO" id="GO:0003677">
    <property type="term" value="F:DNA binding"/>
    <property type="evidence" value="ECO:0007669"/>
    <property type="project" value="UniProtKB-UniRule"/>
</dbReference>
<keyword evidence="2 9" id="KW-0963">Cytoplasm</keyword>
<dbReference type="AlphaFoldDB" id="A0A399QZK6"/>
<keyword evidence="8 9" id="KW-0131">Cell cycle</keyword>
<sequence>MSDAARIDAFLEMMSAERGASPNTLDAYGRDLRDASDSMRGKLTRADAKDVSRYVASLAAQGLAPRTQARKLSSMRRFFRFLFEEGDRKDDPTSKMEGPKAGRDIPDVLSREEVERLIDACGEDVRMRCLLELLYGAGLRVSELVSLKLGNLPRRKGGQWETRDIIVRGKGGKDRLCPLGGPALEAIADWLNVREDSLPKKTLKANGASAFLFPSRGKEGHLTRRRLGQMLDALAVEAGIKPSKVHPHALRHAYATHLLQGGADLRSVQTLLGHADISTTEIYTHVLTNELAELLETAHPLSR</sequence>
<dbReference type="InterPro" id="IPR044068">
    <property type="entry name" value="CB"/>
</dbReference>
<dbReference type="GO" id="GO:0051301">
    <property type="term" value="P:cell division"/>
    <property type="evidence" value="ECO:0007669"/>
    <property type="project" value="UniProtKB-KW"/>
</dbReference>